<sequence>MWFKNLKLYRFTQAFSLDTEKLQLMMQTMPFRHCSAQEISSMGFVSPLGIKNDADPQLFHQSGKAFWFTLKREDKILPASVINSELAEKVAQIEQETGAPVGKKAQKEFKEDIIQRLLPRAFNKHAFINGYISLDEQIVVVDASADGSAEVFLAALRKCLGSLPVVPFAKSQQQEILTNWVLKDAPEGIELLDEAEFKSPADDGALIRCKQQDLDADEILAHIQAGKWVQKIAVAYKERLSCIIAEDLSIKRLKFTDLVTQQNEDVSKEDMAARLDADFTLFVSEIDAFVKDLESMFDLAADA</sequence>
<keyword evidence="4" id="KW-0963">Cytoplasm</keyword>
<dbReference type="InterPro" id="IPR007476">
    <property type="entry name" value="RdgC"/>
</dbReference>
<evidence type="ECO:0000256" key="1">
    <source>
        <dbReference type="ARBA" id="ARBA00004453"/>
    </source>
</evidence>
<keyword evidence="7" id="KW-1185">Reference proteome</keyword>
<comment type="similarity">
    <text evidence="2">Belongs to the RdgC family.</text>
</comment>
<evidence type="ECO:0000256" key="3">
    <source>
        <dbReference type="ARBA" id="ARBA00022296"/>
    </source>
</evidence>
<evidence type="ECO:0000313" key="7">
    <source>
        <dbReference type="Proteomes" id="UP001595897"/>
    </source>
</evidence>
<dbReference type="EMBL" id="JBHSGU010000002">
    <property type="protein sequence ID" value="MFC4700405.1"/>
    <property type="molecule type" value="Genomic_DNA"/>
</dbReference>
<keyword evidence="5" id="KW-0233">DNA recombination</keyword>
<dbReference type="Proteomes" id="UP001595897">
    <property type="component" value="Unassembled WGS sequence"/>
</dbReference>
<comment type="subcellular location">
    <subcellularLocation>
        <location evidence="1">Cytoplasm</location>
        <location evidence="1">Nucleoid</location>
    </subcellularLocation>
</comment>
<comment type="caution">
    <text evidence="6">The sequence shown here is derived from an EMBL/GenBank/DDBJ whole genome shotgun (WGS) entry which is preliminary data.</text>
</comment>
<dbReference type="RefSeq" id="WP_382407791.1">
    <property type="nucleotide sequence ID" value="NZ_JBHSGU010000002.1"/>
</dbReference>
<organism evidence="6 7">
    <name type="scientific">Glaciecola siphonariae</name>
    <dbReference type="NCBI Taxonomy" id="521012"/>
    <lineage>
        <taxon>Bacteria</taxon>
        <taxon>Pseudomonadati</taxon>
        <taxon>Pseudomonadota</taxon>
        <taxon>Gammaproteobacteria</taxon>
        <taxon>Alteromonadales</taxon>
        <taxon>Alteromonadaceae</taxon>
        <taxon>Glaciecola</taxon>
    </lineage>
</organism>
<protein>
    <recommendedName>
        <fullName evidence="3">Recombination-associated protein RdgC</fullName>
    </recommendedName>
</protein>
<dbReference type="PANTHER" id="PTHR38103">
    <property type="entry name" value="RECOMBINATION-ASSOCIATED PROTEIN RDGC"/>
    <property type="match status" value="1"/>
</dbReference>
<evidence type="ECO:0000256" key="5">
    <source>
        <dbReference type="ARBA" id="ARBA00023172"/>
    </source>
</evidence>
<evidence type="ECO:0000313" key="6">
    <source>
        <dbReference type="EMBL" id="MFC4700405.1"/>
    </source>
</evidence>
<name>A0ABV9LXQ8_9ALTE</name>
<proteinExistence type="inferred from homology"/>
<dbReference type="NCBIfam" id="NF001464">
    <property type="entry name" value="PRK00321.1-5"/>
    <property type="match status" value="1"/>
</dbReference>
<reference evidence="7" key="1">
    <citation type="journal article" date="2019" name="Int. J. Syst. Evol. Microbiol.">
        <title>The Global Catalogue of Microorganisms (GCM) 10K type strain sequencing project: providing services to taxonomists for standard genome sequencing and annotation.</title>
        <authorList>
            <consortium name="The Broad Institute Genomics Platform"/>
            <consortium name="The Broad Institute Genome Sequencing Center for Infectious Disease"/>
            <person name="Wu L."/>
            <person name="Ma J."/>
        </authorList>
    </citation>
    <scope>NUCLEOTIDE SEQUENCE [LARGE SCALE GENOMIC DNA]</scope>
    <source>
        <strain evidence="7">KACC 12507</strain>
    </source>
</reference>
<evidence type="ECO:0000256" key="2">
    <source>
        <dbReference type="ARBA" id="ARBA00008657"/>
    </source>
</evidence>
<evidence type="ECO:0000256" key="4">
    <source>
        <dbReference type="ARBA" id="ARBA00022490"/>
    </source>
</evidence>
<dbReference type="PANTHER" id="PTHR38103:SF1">
    <property type="entry name" value="RECOMBINATION-ASSOCIATED PROTEIN RDGC"/>
    <property type="match status" value="1"/>
</dbReference>
<gene>
    <name evidence="6" type="primary">rdgC</name>
    <name evidence="6" type="ORF">ACFO4O_09570</name>
</gene>
<dbReference type="Pfam" id="PF04381">
    <property type="entry name" value="RdgC"/>
    <property type="match status" value="1"/>
</dbReference>
<accession>A0ABV9LXQ8</accession>
<dbReference type="NCBIfam" id="NF001462">
    <property type="entry name" value="PRK00321.1-3"/>
    <property type="match status" value="1"/>
</dbReference>